<dbReference type="EMBL" id="JAUFSA010000004">
    <property type="protein sequence ID" value="MDP7739173.1"/>
    <property type="molecule type" value="Genomic_DNA"/>
</dbReference>
<accession>A0AAJ1W6D8</accession>
<protein>
    <submittedName>
        <fullName evidence="2">Uncharacterized protein</fullName>
    </submittedName>
</protein>
<evidence type="ECO:0000313" key="3">
    <source>
        <dbReference type="Proteomes" id="UP001229081"/>
    </source>
</evidence>
<dbReference type="AlphaFoldDB" id="A0AAJ1W6D8"/>
<proteinExistence type="predicted"/>
<evidence type="ECO:0000256" key="1">
    <source>
        <dbReference type="SAM" id="MobiDB-lite"/>
    </source>
</evidence>
<sequence>MAANFARTGRCHLVSGLLGNRRTHPPAALAEQQRQLPPHNSNRHHHLLVIRINTLIHERRALLSIHTPSDSQPAAPVADQTRTATVTPLHIPATHGGHQRER</sequence>
<gene>
    <name evidence="2" type="ORF">QXL92_31050</name>
</gene>
<dbReference type="Proteomes" id="UP001229081">
    <property type="component" value="Unassembled WGS sequence"/>
</dbReference>
<name>A0AAJ1W6D8_9MYCO</name>
<feature type="region of interest" description="Disordered" evidence="1">
    <location>
        <begin position="66"/>
        <end position="102"/>
    </location>
</feature>
<organism evidence="2 3">
    <name type="scientific">Mycobacterium paragordonae</name>
    <dbReference type="NCBI Taxonomy" id="1389713"/>
    <lineage>
        <taxon>Bacteria</taxon>
        <taxon>Bacillati</taxon>
        <taxon>Actinomycetota</taxon>
        <taxon>Actinomycetes</taxon>
        <taxon>Mycobacteriales</taxon>
        <taxon>Mycobacteriaceae</taxon>
        <taxon>Mycobacterium</taxon>
    </lineage>
</organism>
<dbReference type="RefSeq" id="WP_133438355.1">
    <property type="nucleotide sequence ID" value="NZ_BLKX01000003.1"/>
</dbReference>
<evidence type="ECO:0000313" key="2">
    <source>
        <dbReference type="EMBL" id="MDP7739173.1"/>
    </source>
</evidence>
<comment type="caution">
    <text evidence="2">The sequence shown here is derived from an EMBL/GenBank/DDBJ whole genome shotgun (WGS) entry which is preliminary data.</text>
</comment>
<reference evidence="2" key="1">
    <citation type="submission" date="2023-06" db="EMBL/GenBank/DDBJ databases">
        <title>Identification of two novel mycobacterium reveal diversities and complexities of Mycobacterium gordonae clade.</title>
        <authorList>
            <person name="Matsumoto Y."/>
            <person name="Nakamura S."/>
            <person name="Motooka D."/>
            <person name="Fukushima K."/>
        </authorList>
    </citation>
    <scope>NUCLEOTIDE SEQUENCE</scope>
    <source>
        <strain evidence="2">TY812</strain>
    </source>
</reference>